<keyword evidence="3" id="KW-1185">Reference proteome</keyword>
<dbReference type="HOGENOM" id="CLU_2274407_0_0_11"/>
<dbReference type="KEGG" id="nno:NONO_c09990"/>
<evidence type="ECO:0000256" key="1">
    <source>
        <dbReference type="SAM" id="MobiDB-lite"/>
    </source>
</evidence>
<sequence>MDLARYIEDIVQDHATWTRNARADYEDAISRLDDGGGAELAEAIQRADDEAERQARIEAEERAREEQEAREQREAIARSAAARKANESYVPADAEDEDDAYYRRKSWLV</sequence>
<gene>
    <name evidence="2" type="ORF">NONO_c09990</name>
</gene>
<protein>
    <submittedName>
        <fullName evidence="2">Uncharacterized protein</fullName>
    </submittedName>
</protein>
<feature type="region of interest" description="Disordered" evidence="1">
    <location>
        <begin position="44"/>
        <end position="96"/>
    </location>
</feature>
<dbReference type="STRING" id="1415166.NONO_c09990"/>
<dbReference type="EMBL" id="CP006850">
    <property type="protein sequence ID" value="AHH15806.1"/>
    <property type="molecule type" value="Genomic_DNA"/>
</dbReference>
<reference evidence="2 3" key="1">
    <citation type="journal article" date="2014" name="Appl. Environ. Microbiol.">
        <title>Insights into the Microbial Degradation of Rubber and Gutta-Percha by Analysis of the Complete Genome of Nocardia nova SH22a.</title>
        <authorList>
            <person name="Luo Q."/>
            <person name="Hiessl S."/>
            <person name="Poehlein A."/>
            <person name="Daniel R."/>
            <person name="Steinbuchel A."/>
        </authorList>
    </citation>
    <scope>NUCLEOTIDE SEQUENCE [LARGE SCALE GENOMIC DNA]</scope>
    <source>
        <strain evidence="2">SH22a</strain>
    </source>
</reference>
<feature type="compositionally biased region" description="Basic and acidic residues" evidence="1">
    <location>
        <begin position="45"/>
        <end position="76"/>
    </location>
</feature>
<name>W5TEX8_9NOCA</name>
<evidence type="ECO:0000313" key="3">
    <source>
        <dbReference type="Proteomes" id="UP000019150"/>
    </source>
</evidence>
<dbReference type="RefSeq" id="WP_025347327.1">
    <property type="nucleotide sequence ID" value="NZ_CP006850.1"/>
</dbReference>
<accession>W5TEX8</accession>
<dbReference type="AlphaFoldDB" id="W5TEX8"/>
<organism evidence="2 3">
    <name type="scientific">Nocardia nova SH22a</name>
    <dbReference type="NCBI Taxonomy" id="1415166"/>
    <lineage>
        <taxon>Bacteria</taxon>
        <taxon>Bacillati</taxon>
        <taxon>Actinomycetota</taxon>
        <taxon>Actinomycetes</taxon>
        <taxon>Mycobacteriales</taxon>
        <taxon>Nocardiaceae</taxon>
        <taxon>Nocardia</taxon>
    </lineage>
</organism>
<dbReference type="PATRIC" id="fig|1415166.3.peg.1013"/>
<dbReference type="Proteomes" id="UP000019150">
    <property type="component" value="Chromosome"/>
</dbReference>
<proteinExistence type="predicted"/>
<evidence type="ECO:0000313" key="2">
    <source>
        <dbReference type="EMBL" id="AHH15806.1"/>
    </source>
</evidence>